<sequence length="411" mass="44078">MIQGQETEISCTGTVDDMGDVILTSQDSISDTFVESTHFSKTSTRINSSDQCKSSLTTQFTSALDLSHNGTKLRCETSSPVSTSRTIEIVIVPESICDGKNEGTAVAHPYSLTKYVICGNPMIVQECAASLVWRQDLRTCVDPGAAEVTMLSSTANEGASLEVTCSLSPGSFTSIGVFRRVGDIEQPIVYFFSNGTESIISQGVTSTIRRLVSSATHMVSVFDQVTCTVAGEYVCKHDNGQQASANITVHVPASVVEIITSEDMIEGQETEISCTGTVDNMGDVILTSQDTISDTFVESTHFSKTSTRINSGDQCKSSLTTQFTSELDLSHNGTKLRCETSSPVSTSRTIEIVIVPESICDGKNEDTAVAHPYSLIKYVICGKPIKVHTCAISLIWRHDLKTCVDPGAAGN</sequence>
<dbReference type="Proteomes" id="UP000735302">
    <property type="component" value="Unassembled WGS sequence"/>
</dbReference>
<protein>
    <recommendedName>
        <fullName evidence="1">Ig-like domain-containing protein</fullName>
    </recommendedName>
</protein>
<evidence type="ECO:0000313" key="2">
    <source>
        <dbReference type="EMBL" id="GFN74141.1"/>
    </source>
</evidence>
<dbReference type="AlphaFoldDB" id="A0AAV3XVK0"/>
<dbReference type="PROSITE" id="PS50835">
    <property type="entry name" value="IG_LIKE"/>
    <property type="match status" value="1"/>
</dbReference>
<dbReference type="GO" id="GO:0008061">
    <property type="term" value="F:chitin binding"/>
    <property type="evidence" value="ECO:0007669"/>
    <property type="project" value="InterPro"/>
</dbReference>
<dbReference type="InterPro" id="IPR036508">
    <property type="entry name" value="Chitin-bd_dom_sf"/>
</dbReference>
<feature type="domain" description="Ig-like" evidence="1">
    <location>
        <begin position="143"/>
        <end position="248"/>
    </location>
</feature>
<proteinExistence type="predicted"/>
<gene>
    <name evidence="2" type="ORF">PoB_000064700</name>
</gene>
<dbReference type="EMBL" id="BLXT01000055">
    <property type="protein sequence ID" value="GFN74141.1"/>
    <property type="molecule type" value="Genomic_DNA"/>
</dbReference>
<dbReference type="InterPro" id="IPR007110">
    <property type="entry name" value="Ig-like_dom"/>
</dbReference>
<keyword evidence="3" id="KW-1185">Reference proteome</keyword>
<reference evidence="2 3" key="1">
    <citation type="journal article" date="2021" name="Elife">
        <title>Chloroplast acquisition without the gene transfer in kleptoplastic sea slugs, Plakobranchus ocellatus.</title>
        <authorList>
            <person name="Maeda T."/>
            <person name="Takahashi S."/>
            <person name="Yoshida T."/>
            <person name="Shimamura S."/>
            <person name="Takaki Y."/>
            <person name="Nagai Y."/>
            <person name="Toyoda A."/>
            <person name="Suzuki Y."/>
            <person name="Arimoto A."/>
            <person name="Ishii H."/>
            <person name="Satoh N."/>
            <person name="Nishiyama T."/>
            <person name="Hasebe M."/>
            <person name="Maruyama T."/>
            <person name="Minagawa J."/>
            <person name="Obokata J."/>
            <person name="Shigenobu S."/>
        </authorList>
    </citation>
    <scope>NUCLEOTIDE SEQUENCE [LARGE SCALE GENOMIC DNA]</scope>
</reference>
<accession>A0AAV3XVK0</accession>
<comment type="caution">
    <text evidence="2">The sequence shown here is derived from an EMBL/GenBank/DDBJ whole genome shotgun (WGS) entry which is preliminary data.</text>
</comment>
<name>A0AAV3XVK0_9GAST</name>
<evidence type="ECO:0000313" key="3">
    <source>
        <dbReference type="Proteomes" id="UP000735302"/>
    </source>
</evidence>
<dbReference type="SUPFAM" id="SSF57625">
    <property type="entry name" value="Invertebrate chitin-binding proteins"/>
    <property type="match status" value="1"/>
</dbReference>
<evidence type="ECO:0000259" key="1">
    <source>
        <dbReference type="PROSITE" id="PS50835"/>
    </source>
</evidence>
<organism evidence="2 3">
    <name type="scientific">Plakobranchus ocellatus</name>
    <dbReference type="NCBI Taxonomy" id="259542"/>
    <lineage>
        <taxon>Eukaryota</taxon>
        <taxon>Metazoa</taxon>
        <taxon>Spiralia</taxon>
        <taxon>Lophotrochozoa</taxon>
        <taxon>Mollusca</taxon>
        <taxon>Gastropoda</taxon>
        <taxon>Heterobranchia</taxon>
        <taxon>Euthyneura</taxon>
        <taxon>Panpulmonata</taxon>
        <taxon>Sacoglossa</taxon>
        <taxon>Placobranchoidea</taxon>
        <taxon>Plakobranchidae</taxon>
        <taxon>Plakobranchus</taxon>
    </lineage>
</organism>